<dbReference type="Proteomes" id="UP001221757">
    <property type="component" value="Unassembled WGS sequence"/>
</dbReference>
<feature type="region of interest" description="Disordered" evidence="1">
    <location>
        <begin position="81"/>
        <end position="101"/>
    </location>
</feature>
<comment type="caution">
    <text evidence="2">The sequence shown here is derived from an EMBL/GenBank/DDBJ whole genome shotgun (WGS) entry which is preliminary data.</text>
</comment>
<keyword evidence="3" id="KW-1185">Reference proteome</keyword>
<dbReference type="AlphaFoldDB" id="A0AAD7H031"/>
<sequence>MNALEFNAETGVRLPAPFTNIIITPPPMSDVEPSIAILNNPAVGIWMGPMGAGPAYTAYKAEQWLTKIKAETDAVLQEVRSSAPSGPFSGCPGTPHPGGVRGRTDVFIGDLGLVRSSWTEVLDADEKARLAAVNNARAVGDPDIVWHRADYLAPSHHGRGVMTAAVKTIITQWGIP</sequence>
<evidence type="ECO:0000313" key="3">
    <source>
        <dbReference type="Proteomes" id="UP001221757"/>
    </source>
</evidence>
<proteinExistence type="predicted"/>
<evidence type="ECO:0000256" key="1">
    <source>
        <dbReference type="SAM" id="MobiDB-lite"/>
    </source>
</evidence>
<protein>
    <recommendedName>
        <fullName evidence="4">N-acetyltransferase domain-containing protein</fullName>
    </recommendedName>
</protein>
<name>A0AAD7H031_MYCRO</name>
<evidence type="ECO:0008006" key="4">
    <source>
        <dbReference type="Google" id="ProtNLM"/>
    </source>
</evidence>
<accession>A0AAD7H031</accession>
<dbReference type="EMBL" id="JARKIE010000003">
    <property type="protein sequence ID" value="KAJ7708892.1"/>
    <property type="molecule type" value="Genomic_DNA"/>
</dbReference>
<evidence type="ECO:0000313" key="2">
    <source>
        <dbReference type="EMBL" id="KAJ7708892.1"/>
    </source>
</evidence>
<dbReference type="Gene3D" id="3.40.630.30">
    <property type="match status" value="1"/>
</dbReference>
<reference evidence="2" key="1">
    <citation type="submission" date="2023-03" db="EMBL/GenBank/DDBJ databases">
        <title>Massive genome expansion in bonnet fungi (Mycena s.s.) driven by repeated elements and novel gene families across ecological guilds.</title>
        <authorList>
            <consortium name="Lawrence Berkeley National Laboratory"/>
            <person name="Harder C.B."/>
            <person name="Miyauchi S."/>
            <person name="Viragh M."/>
            <person name="Kuo A."/>
            <person name="Thoen E."/>
            <person name="Andreopoulos B."/>
            <person name="Lu D."/>
            <person name="Skrede I."/>
            <person name="Drula E."/>
            <person name="Henrissat B."/>
            <person name="Morin E."/>
            <person name="Kohler A."/>
            <person name="Barry K."/>
            <person name="LaButti K."/>
            <person name="Morin E."/>
            <person name="Salamov A."/>
            <person name="Lipzen A."/>
            <person name="Mereny Z."/>
            <person name="Hegedus B."/>
            <person name="Baldrian P."/>
            <person name="Stursova M."/>
            <person name="Weitz H."/>
            <person name="Taylor A."/>
            <person name="Grigoriev I.V."/>
            <person name="Nagy L.G."/>
            <person name="Martin F."/>
            <person name="Kauserud H."/>
        </authorList>
    </citation>
    <scope>NUCLEOTIDE SEQUENCE</scope>
    <source>
        <strain evidence="2">CBHHK067</strain>
    </source>
</reference>
<gene>
    <name evidence="2" type="ORF">B0H17DRAFT_916385</name>
</gene>
<organism evidence="2 3">
    <name type="scientific">Mycena rosella</name>
    <name type="common">Pink bonnet</name>
    <name type="synonym">Agaricus rosellus</name>
    <dbReference type="NCBI Taxonomy" id="1033263"/>
    <lineage>
        <taxon>Eukaryota</taxon>
        <taxon>Fungi</taxon>
        <taxon>Dikarya</taxon>
        <taxon>Basidiomycota</taxon>
        <taxon>Agaricomycotina</taxon>
        <taxon>Agaricomycetes</taxon>
        <taxon>Agaricomycetidae</taxon>
        <taxon>Agaricales</taxon>
        <taxon>Marasmiineae</taxon>
        <taxon>Mycenaceae</taxon>
        <taxon>Mycena</taxon>
    </lineage>
</organism>